<evidence type="ECO:0000256" key="1">
    <source>
        <dbReference type="SAM" id="Phobius"/>
    </source>
</evidence>
<name>A0A6G1L5G8_9PEZI</name>
<feature type="non-terminal residue" evidence="2">
    <location>
        <position position="95"/>
    </location>
</feature>
<reference evidence="2" key="1">
    <citation type="journal article" date="2020" name="Stud. Mycol.">
        <title>101 Dothideomycetes genomes: a test case for predicting lifestyles and emergence of pathogens.</title>
        <authorList>
            <person name="Haridas S."/>
            <person name="Albert R."/>
            <person name="Binder M."/>
            <person name="Bloem J."/>
            <person name="Labutti K."/>
            <person name="Salamov A."/>
            <person name="Andreopoulos B."/>
            <person name="Baker S."/>
            <person name="Barry K."/>
            <person name="Bills G."/>
            <person name="Bluhm B."/>
            <person name="Cannon C."/>
            <person name="Castanera R."/>
            <person name="Culley D."/>
            <person name="Daum C."/>
            <person name="Ezra D."/>
            <person name="Gonzalez J."/>
            <person name="Henrissat B."/>
            <person name="Kuo A."/>
            <person name="Liang C."/>
            <person name="Lipzen A."/>
            <person name="Lutzoni F."/>
            <person name="Magnuson J."/>
            <person name="Mondo S."/>
            <person name="Nolan M."/>
            <person name="Ohm R."/>
            <person name="Pangilinan J."/>
            <person name="Park H.-J."/>
            <person name="Ramirez L."/>
            <person name="Alfaro M."/>
            <person name="Sun H."/>
            <person name="Tritt A."/>
            <person name="Yoshinaga Y."/>
            <person name="Zwiers L.-H."/>
            <person name="Turgeon B."/>
            <person name="Goodwin S."/>
            <person name="Spatafora J."/>
            <person name="Crous P."/>
            <person name="Grigoriev I."/>
        </authorList>
    </citation>
    <scope>NUCLEOTIDE SEQUENCE</scope>
    <source>
        <strain evidence="2">CBS 116005</strain>
    </source>
</reference>
<organism evidence="2 3">
    <name type="scientific">Teratosphaeria nubilosa</name>
    <dbReference type="NCBI Taxonomy" id="161662"/>
    <lineage>
        <taxon>Eukaryota</taxon>
        <taxon>Fungi</taxon>
        <taxon>Dikarya</taxon>
        <taxon>Ascomycota</taxon>
        <taxon>Pezizomycotina</taxon>
        <taxon>Dothideomycetes</taxon>
        <taxon>Dothideomycetidae</taxon>
        <taxon>Mycosphaerellales</taxon>
        <taxon>Teratosphaeriaceae</taxon>
        <taxon>Teratosphaeria</taxon>
    </lineage>
</organism>
<proteinExistence type="predicted"/>
<dbReference type="EMBL" id="ML995848">
    <property type="protein sequence ID" value="KAF2768076.1"/>
    <property type="molecule type" value="Genomic_DNA"/>
</dbReference>
<evidence type="ECO:0000313" key="3">
    <source>
        <dbReference type="Proteomes" id="UP000799436"/>
    </source>
</evidence>
<keyword evidence="1" id="KW-1133">Transmembrane helix</keyword>
<evidence type="ECO:0000313" key="2">
    <source>
        <dbReference type="EMBL" id="KAF2768076.1"/>
    </source>
</evidence>
<dbReference type="AlphaFoldDB" id="A0A6G1L5G8"/>
<dbReference type="Proteomes" id="UP000799436">
    <property type="component" value="Unassembled WGS sequence"/>
</dbReference>
<keyword evidence="1" id="KW-0812">Transmembrane</keyword>
<keyword evidence="1" id="KW-0472">Membrane</keyword>
<protein>
    <submittedName>
        <fullName evidence="2">Uncharacterized protein</fullName>
    </submittedName>
</protein>
<accession>A0A6G1L5G8</accession>
<keyword evidence="3" id="KW-1185">Reference proteome</keyword>
<gene>
    <name evidence="2" type="ORF">EJ03DRAFT_328633</name>
</gene>
<sequence length="95" mass="11041">MRSTIVPNFTGLMSAGAFGNIHVYMRRPRHFRLRSEVEKSQSTADWAEEAVEEKIDSWLDVLVFDRHCKLQCCCFREVRTLQAPAMPWVRVVAEV</sequence>
<feature type="transmembrane region" description="Helical" evidence="1">
    <location>
        <begin position="6"/>
        <end position="25"/>
    </location>
</feature>